<reference evidence="2 3" key="1">
    <citation type="submission" date="2023-10" db="EMBL/GenBank/DDBJ databases">
        <title>Chromosome-scale genome assembly provides insights into flower coloration mechanisms of Canna indica.</title>
        <authorList>
            <person name="Li C."/>
        </authorList>
    </citation>
    <scope>NUCLEOTIDE SEQUENCE [LARGE SCALE GENOMIC DNA]</scope>
    <source>
        <tissue evidence="2">Flower</tissue>
    </source>
</reference>
<dbReference type="EMBL" id="CP136897">
    <property type="protein sequence ID" value="WOL18297.1"/>
    <property type="molecule type" value="Genomic_DNA"/>
</dbReference>
<dbReference type="GO" id="GO:0009733">
    <property type="term" value="P:response to auxin"/>
    <property type="evidence" value="ECO:0007669"/>
    <property type="project" value="InterPro"/>
</dbReference>
<dbReference type="InterPro" id="IPR003676">
    <property type="entry name" value="SAUR_fam"/>
</dbReference>
<comment type="similarity">
    <text evidence="1">Belongs to the ARG7 family.</text>
</comment>
<evidence type="ECO:0000313" key="2">
    <source>
        <dbReference type="EMBL" id="WOL18297.1"/>
    </source>
</evidence>
<dbReference type="AlphaFoldDB" id="A0AAQ3L076"/>
<proteinExistence type="inferred from homology"/>
<dbReference type="PANTHER" id="PTHR31374:SF385">
    <property type="entry name" value="AUXIN-RESPONSIVE PROTEIN SAUR32-LIKE"/>
    <property type="match status" value="1"/>
</dbReference>
<dbReference type="Proteomes" id="UP001327560">
    <property type="component" value="Chromosome 8"/>
</dbReference>
<protein>
    <submittedName>
        <fullName evidence="2">Auxin-induced protein 6B-like</fullName>
    </submittedName>
</protein>
<accession>A0AAQ3L076</accession>
<evidence type="ECO:0000313" key="3">
    <source>
        <dbReference type="Proteomes" id="UP001327560"/>
    </source>
</evidence>
<sequence length="131" mass="14911">MDSRKPNKITEVVRLQQMLKKWKKLAAAPNGNSKSIKFIKRTLSFSDSSPRTPLPGGIPKGCLAVCVGEEMQRFVIPTEYLSHRAFAILLREAEEEFGFEQEGVLRIPCEVSVFESILEVVEKNKEGIYYY</sequence>
<dbReference type="Pfam" id="PF02519">
    <property type="entry name" value="Auxin_inducible"/>
    <property type="match status" value="1"/>
</dbReference>
<dbReference type="PANTHER" id="PTHR31374">
    <property type="entry name" value="AUXIN-INDUCED PROTEIN-LIKE-RELATED"/>
    <property type="match status" value="1"/>
</dbReference>
<organism evidence="2 3">
    <name type="scientific">Canna indica</name>
    <name type="common">Indian-shot</name>
    <dbReference type="NCBI Taxonomy" id="4628"/>
    <lineage>
        <taxon>Eukaryota</taxon>
        <taxon>Viridiplantae</taxon>
        <taxon>Streptophyta</taxon>
        <taxon>Embryophyta</taxon>
        <taxon>Tracheophyta</taxon>
        <taxon>Spermatophyta</taxon>
        <taxon>Magnoliopsida</taxon>
        <taxon>Liliopsida</taxon>
        <taxon>Zingiberales</taxon>
        <taxon>Cannaceae</taxon>
        <taxon>Canna</taxon>
    </lineage>
</organism>
<keyword evidence="3" id="KW-1185">Reference proteome</keyword>
<evidence type="ECO:0000256" key="1">
    <source>
        <dbReference type="ARBA" id="ARBA00006974"/>
    </source>
</evidence>
<gene>
    <name evidence="2" type="ORF">Cni_G27091</name>
</gene>
<name>A0AAQ3L076_9LILI</name>